<gene>
    <name evidence="2" type="ORF">NDU88_003705</name>
</gene>
<evidence type="ECO:0000313" key="3">
    <source>
        <dbReference type="Proteomes" id="UP001066276"/>
    </source>
</evidence>
<keyword evidence="3" id="KW-1185">Reference proteome</keyword>
<accession>A0AAV7W5F2</accession>
<reference evidence="2" key="1">
    <citation type="journal article" date="2022" name="bioRxiv">
        <title>Sequencing and chromosome-scale assembly of the giantPleurodeles waltlgenome.</title>
        <authorList>
            <person name="Brown T."/>
            <person name="Elewa A."/>
            <person name="Iarovenko S."/>
            <person name="Subramanian E."/>
            <person name="Araus A.J."/>
            <person name="Petzold A."/>
            <person name="Susuki M."/>
            <person name="Suzuki K.-i.T."/>
            <person name="Hayashi T."/>
            <person name="Toyoda A."/>
            <person name="Oliveira C."/>
            <person name="Osipova E."/>
            <person name="Leigh N.D."/>
            <person name="Simon A."/>
            <person name="Yun M.H."/>
        </authorList>
    </citation>
    <scope>NUCLEOTIDE SEQUENCE</scope>
    <source>
        <strain evidence="2">20211129_DDA</strain>
        <tissue evidence="2">Liver</tissue>
    </source>
</reference>
<sequence>MVARRGEALSGPLRGEEEWRASRWETRPTEKSAALDEKVPMGDSTGLERNCWAADGLHSPEGLVDCQNEEGAMREAL</sequence>
<dbReference type="AlphaFoldDB" id="A0AAV7W5F2"/>
<protein>
    <submittedName>
        <fullName evidence="2">Uncharacterized protein</fullName>
    </submittedName>
</protein>
<dbReference type="Proteomes" id="UP001066276">
    <property type="component" value="Chromosome 1_2"/>
</dbReference>
<comment type="caution">
    <text evidence="2">The sequence shown here is derived from an EMBL/GenBank/DDBJ whole genome shotgun (WGS) entry which is preliminary data.</text>
</comment>
<proteinExistence type="predicted"/>
<name>A0AAV7W5F2_PLEWA</name>
<evidence type="ECO:0000256" key="1">
    <source>
        <dbReference type="SAM" id="MobiDB-lite"/>
    </source>
</evidence>
<organism evidence="2 3">
    <name type="scientific">Pleurodeles waltl</name>
    <name type="common">Iberian ribbed newt</name>
    <dbReference type="NCBI Taxonomy" id="8319"/>
    <lineage>
        <taxon>Eukaryota</taxon>
        <taxon>Metazoa</taxon>
        <taxon>Chordata</taxon>
        <taxon>Craniata</taxon>
        <taxon>Vertebrata</taxon>
        <taxon>Euteleostomi</taxon>
        <taxon>Amphibia</taxon>
        <taxon>Batrachia</taxon>
        <taxon>Caudata</taxon>
        <taxon>Salamandroidea</taxon>
        <taxon>Salamandridae</taxon>
        <taxon>Pleurodelinae</taxon>
        <taxon>Pleurodeles</taxon>
    </lineage>
</organism>
<evidence type="ECO:0000313" key="2">
    <source>
        <dbReference type="EMBL" id="KAJ1208319.1"/>
    </source>
</evidence>
<feature type="region of interest" description="Disordered" evidence="1">
    <location>
        <begin position="1"/>
        <end position="44"/>
    </location>
</feature>
<feature type="compositionally biased region" description="Basic and acidic residues" evidence="1">
    <location>
        <begin position="14"/>
        <end position="40"/>
    </location>
</feature>
<dbReference type="EMBL" id="JANPWB010000002">
    <property type="protein sequence ID" value="KAJ1208319.1"/>
    <property type="molecule type" value="Genomic_DNA"/>
</dbReference>